<sequence>MTRSLLKALLLSGAAALLSLTFTAPIAAHAVEVDKMTSERNPEGKCRDTTSPRFHWQAYATVIPVLGVSGSGTERVEFYGDYMDTVYDDKIHFENLPGATVTRIRGHSGFINNTANCGTKGSLALKITLPVYTSKTNGTLVIDNVRIPFSVSPRHMTDIQWTKDNIDNSSANDMADGATEGTSVPNPVYEAQRKAIADRQARCAGVDPNVANNSNCGPVVVLFVDPYINQTNGNTSRNRTFVRCMDDFGGRSSQPGSGQLRVVLPTSLPTDAFKCFSRPFVSDYELTPFRDGNSLFDVEPLDPTISLVAPGLPTMVGDAEAGYIRAFFEDPADVLTMVGEYSYTVRIKYADGRSPTTSPLTVTFVSDPPYGVNQVLPPFIPANGRFNDAVPVIVKPYQRTKSGQSFAWTVTGNRAAECFEAVSGTLTAAAGVDSFALPLKTTDASGCGAITFTAEVQPEALRGQTIQNNRFVARTTFKIPPSQQLQNLPDRKVLPDGVTITRPLQNP</sequence>
<evidence type="ECO:0000313" key="2">
    <source>
        <dbReference type="EMBL" id="MDC7684839.1"/>
    </source>
</evidence>
<keyword evidence="3" id="KW-1185">Reference proteome</keyword>
<evidence type="ECO:0000256" key="1">
    <source>
        <dbReference type="SAM" id="SignalP"/>
    </source>
</evidence>
<feature type="chain" id="PRO_5047137504" evidence="1">
    <location>
        <begin position="31"/>
        <end position="507"/>
    </location>
</feature>
<comment type="caution">
    <text evidence="2">The sequence shown here is derived from an EMBL/GenBank/DDBJ whole genome shotgun (WGS) entry which is preliminary data.</text>
</comment>
<gene>
    <name evidence="2" type="ORF">PQU92_16260</name>
</gene>
<feature type="signal peptide" evidence="1">
    <location>
        <begin position="1"/>
        <end position="30"/>
    </location>
</feature>
<protein>
    <submittedName>
        <fullName evidence="2">Uncharacterized protein</fullName>
    </submittedName>
</protein>
<reference evidence="2 3" key="1">
    <citation type="submission" date="2023-01" db="EMBL/GenBank/DDBJ databases">
        <title>Novel species of the genus Asticcacaulis isolated from rivers.</title>
        <authorList>
            <person name="Lu H."/>
        </authorList>
    </citation>
    <scope>NUCLEOTIDE SEQUENCE [LARGE SCALE GENOMIC DNA]</scope>
    <source>
        <strain evidence="2 3">BYS171W</strain>
    </source>
</reference>
<evidence type="ECO:0000313" key="3">
    <source>
        <dbReference type="Proteomes" id="UP001214854"/>
    </source>
</evidence>
<accession>A0ABT5HXP8</accession>
<organism evidence="2 3">
    <name type="scientific">Asticcacaulis aquaticus</name>
    <dbReference type="NCBI Taxonomy" id="2984212"/>
    <lineage>
        <taxon>Bacteria</taxon>
        <taxon>Pseudomonadati</taxon>
        <taxon>Pseudomonadota</taxon>
        <taxon>Alphaproteobacteria</taxon>
        <taxon>Caulobacterales</taxon>
        <taxon>Caulobacteraceae</taxon>
        <taxon>Asticcacaulis</taxon>
    </lineage>
</organism>
<dbReference type="Proteomes" id="UP001214854">
    <property type="component" value="Unassembled WGS sequence"/>
</dbReference>
<dbReference type="EMBL" id="JAQQKX010000016">
    <property type="protein sequence ID" value="MDC7684839.1"/>
    <property type="molecule type" value="Genomic_DNA"/>
</dbReference>
<dbReference type="RefSeq" id="WP_272749311.1">
    <property type="nucleotide sequence ID" value="NZ_JAQQKX010000016.1"/>
</dbReference>
<keyword evidence="1" id="KW-0732">Signal</keyword>
<name>A0ABT5HXP8_9CAUL</name>
<proteinExistence type="predicted"/>